<dbReference type="Proteomes" id="UP000790787">
    <property type="component" value="Chromosome 7"/>
</dbReference>
<evidence type="ECO:0000313" key="2">
    <source>
        <dbReference type="RefSeq" id="XP_075074747.1"/>
    </source>
</evidence>
<reference evidence="1" key="1">
    <citation type="journal article" date="2014" name="Nat. Commun.">
        <title>The tobacco genome sequence and its comparison with those of tomato and potato.</title>
        <authorList>
            <person name="Sierro N."/>
            <person name="Battey J.N."/>
            <person name="Ouadi S."/>
            <person name="Bakaher N."/>
            <person name="Bovet L."/>
            <person name="Willig A."/>
            <person name="Goepfert S."/>
            <person name="Peitsch M.C."/>
            <person name="Ivanov N.V."/>
        </authorList>
    </citation>
    <scope>NUCLEOTIDE SEQUENCE [LARGE SCALE GENOMIC DNA]</scope>
</reference>
<name>A0AC58RPV2_TOBAC</name>
<reference evidence="2" key="2">
    <citation type="submission" date="2025-08" db="UniProtKB">
        <authorList>
            <consortium name="RefSeq"/>
        </authorList>
    </citation>
    <scope>IDENTIFICATION</scope>
    <source>
        <tissue evidence="2">Leaf</tissue>
    </source>
</reference>
<dbReference type="RefSeq" id="XP_075074747.1">
    <property type="nucleotide sequence ID" value="XM_075218646.1"/>
</dbReference>
<organism evidence="1 2">
    <name type="scientific">Nicotiana tabacum</name>
    <name type="common">Common tobacco</name>
    <dbReference type="NCBI Taxonomy" id="4097"/>
    <lineage>
        <taxon>Eukaryota</taxon>
        <taxon>Viridiplantae</taxon>
        <taxon>Streptophyta</taxon>
        <taxon>Embryophyta</taxon>
        <taxon>Tracheophyta</taxon>
        <taxon>Spermatophyta</taxon>
        <taxon>Magnoliopsida</taxon>
        <taxon>eudicotyledons</taxon>
        <taxon>Gunneridae</taxon>
        <taxon>Pentapetalae</taxon>
        <taxon>asterids</taxon>
        <taxon>lamiids</taxon>
        <taxon>Solanales</taxon>
        <taxon>Solanaceae</taxon>
        <taxon>Nicotianoideae</taxon>
        <taxon>Nicotianeae</taxon>
        <taxon>Nicotiana</taxon>
    </lineage>
</organism>
<gene>
    <name evidence="2" type="primary">LOC142162308</name>
</gene>
<sequence length="474" mass="52442">MDTAQQSLLQNEIKPNKTIRTRRRLKRKPGLATSTGDENPNASVPISFSRFQQIFWLILGGVRGGFNGYLQQAGLDGGKVIVFWFEKKERRRSVGEGVFCPCIPMSIGLLSGLNSSSVRLTLGVCVAIGIAGALTGFPDLFLVCFATGSVVGQSLFYFVPGLHFGPSGTTLGHFQAVGYLLLFEYLACTPFDNSDITAAIEKKRRLFLKTIGNGSLVLKQEHVFLIFHRTAASVRTVKSKITVPVAPSFKCSERSERRREYYTKLEEKHKALEAEKQEYAARMKEEEEAAMKQLRKAMVYRANPVPSFYREGPPPKRELKKLPVTRAKSPNLTRRKSCSDAVTPSPEEKKPCAKVRHSIGVYKQGSTTPTTPKSKDRVSARNSNGTPKAKEPTKLVKAKKGSPLKDMKETPIKEIKETPIAESNVTPMNETEEAPVKVTNEASVEEIKEIPSSEMKETSHTMTEQLSANTAAQS</sequence>
<protein>
    <submittedName>
        <fullName evidence="2">Uncharacterized protein LOC142162308</fullName>
    </submittedName>
</protein>
<proteinExistence type="predicted"/>
<evidence type="ECO:0000313" key="1">
    <source>
        <dbReference type="Proteomes" id="UP000790787"/>
    </source>
</evidence>
<keyword evidence="1" id="KW-1185">Reference proteome</keyword>
<accession>A0AC58RPV2</accession>